<dbReference type="GO" id="GO:0031297">
    <property type="term" value="P:replication fork processing"/>
    <property type="evidence" value="ECO:0007669"/>
    <property type="project" value="TreeGrafter"/>
</dbReference>
<evidence type="ECO:0000256" key="5">
    <source>
        <dbReference type="ARBA" id="ARBA00022763"/>
    </source>
</evidence>
<organism evidence="16 17">
    <name type="scientific">Mycetomoellerius zeteki</name>
    <dbReference type="NCBI Taxonomy" id="64791"/>
    <lineage>
        <taxon>Eukaryota</taxon>
        <taxon>Metazoa</taxon>
        <taxon>Ecdysozoa</taxon>
        <taxon>Arthropoda</taxon>
        <taxon>Hexapoda</taxon>
        <taxon>Insecta</taxon>
        <taxon>Pterygota</taxon>
        <taxon>Neoptera</taxon>
        <taxon>Endopterygota</taxon>
        <taxon>Hymenoptera</taxon>
        <taxon>Apocrita</taxon>
        <taxon>Aculeata</taxon>
        <taxon>Formicoidea</taxon>
        <taxon>Formicidae</taxon>
        <taxon>Myrmicinae</taxon>
        <taxon>Mycetomoellerius</taxon>
    </lineage>
</organism>
<keyword evidence="4" id="KW-0547">Nucleotide-binding</keyword>
<protein>
    <submittedName>
        <fullName evidence="16">Transcriptional regulator ATRX</fullName>
    </submittedName>
</protein>
<evidence type="ECO:0000256" key="10">
    <source>
        <dbReference type="ARBA" id="ARBA00023125"/>
    </source>
</evidence>
<keyword evidence="9" id="KW-0067">ATP-binding</keyword>
<feature type="region of interest" description="Disordered" evidence="14">
    <location>
        <begin position="870"/>
        <end position="891"/>
    </location>
</feature>
<evidence type="ECO:0000256" key="4">
    <source>
        <dbReference type="ARBA" id="ARBA00022741"/>
    </source>
</evidence>
<feature type="compositionally biased region" description="Polar residues" evidence="14">
    <location>
        <begin position="22"/>
        <end position="33"/>
    </location>
</feature>
<evidence type="ECO:0000256" key="9">
    <source>
        <dbReference type="ARBA" id="ARBA00022840"/>
    </source>
</evidence>
<keyword evidence="3" id="KW-0479">Metal-binding</keyword>
<dbReference type="STRING" id="64791.A0A151X447"/>
<keyword evidence="7" id="KW-0378">Hydrolase</keyword>
<dbReference type="GO" id="GO:0031490">
    <property type="term" value="F:chromatin DNA binding"/>
    <property type="evidence" value="ECO:0007669"/>
    <property type="project" value="TreeGrafter"/>
</dbReference>
<evidence type="ECO:0000256" key="13">
    <source>
        <dbReference type="ARBA" id="ARBA00047995"/>
    </source>
</evidence>
<dbReference type="GO" id="GO:0005524">
    <property type="term" value="F:ATP binding"/>
    <property type="evidence" value="ECO:0007669"/>
    <property type="project" value="UniProtKB-KW"/>
</dbReference>
<evidence type="ECO:0000256" key="14">
    <source>
        <dbReference type="SAM" id="MobiDB-lite"/>
    </source>
</evidence>
<accession>A0A151X447</accession>
<keyword evidence="6" id="KW-0863">Zinc-finger</keyword>
<dbReference type="GO" id="GO:0006338">
    <property type="term" value="P:chromatin remodeling"/>
    <property type="evidence" value="ECO:0007669"/>
    <property type="project" value="TreeGrafter"/>
</dbReference>
<dbReference type="PROSITE" id="PS51533">
    <property type="entry name" value="ADD"/>
    <property type="match status" value="1"/>
</dbReference>
<evidence type="ECO:0000256" key="12">
    <source>
        <dbReference type="ARBA" id="ARBA00023242"/>
    </source>
</evidence>
<dbReference type="InterPro" id="IPR025766">
    <property type="entry name" value="ADD"/>
</dbReference>
<keyword evidence="10" id="KW-0238">DNA-binding</keyword>
<evidence type="ECO:0000256" key="8">
    <source>
        <dbReference type="ARBA" id="ARBA00022833"/>
    </source>
</evidence>
<dbReference type="PANTHER" id="PTHR46357:SF1">
    <property type="entry name" value="TRANSCRIPTIONAL REGULATOR ATRX"/>
    <property type="match status" value="1"/>
</dbReference>
<feature type="region of interest" description="Disordered" evidence="14">
    <location>
        <begin position="367"/>
        <end position="396"/>
    </location>
</feature>
<dbReference type="SUPFAM" id="SSF57903">
    <property type="entry name" value="FYVE/PHD zinc finger"/>
    <property type="match status" value="1"/>
</dbReference>
<keyword evidence="17" id="KW-1185">Reference proteome</keyword>
<dbReference type="Pfam" id="PF17981">
    <property type="entry name" value="ADD_ATRX"/>
    <property type="match status" value="1"/>
</dbReference>
<evidence type="ECO:0000256" key="6">
    <source>
        <dbReference type="ARBA" id="ARBA00022771"/>
    </source>
</evidence>
<gene>
    <name evidence="16" type="ORF">ALC60_06116</name>
</gene>
<evidence type="ECO:0000256" key="7">
    <source>
        <dbReference type="ARBA" id="ARBA00022801"/>
    </source>
</evidence>
<dbReference type="CDD" id="cd11726">
    <property type="entry name" value="ADDz_ATRX"/>
    <property type="match status" value="1"/>
</dbReference>
<keyword evidence="12" id="KW-0539">Nucleus</keyword>
<comment type="subcellular location">
    <subcellularLocation>
        <location evidence="1">Nucleus</location>
    </subcellularLocation>
</comment>
<dbReference type="GO" id="GO:0005634">
    <property type="term" value="C:nucleus"/>
    <property type="evidence" value="ECO:0007669"/>
    <property type="project" value="UniProtKB-SubCell"/>
</dbReference>
<dbReference type="EMBL" id="KQ982558">
    <property type="protein sequence ID" value="KYQ54988.1"/>
    <property type="molecule type" value="Genomic_DNA"/>
</dbReference>
<evidence type="ECO:0000256" key="11">
    <source>
        <dbReference type="ARBA" id="ARBA00023204"/>
    </source>
</evidence>
<proteinExistence type="inferred from homology"/>
<reference evidence="16 17" key="1">
    <citation type="submission" date="2015-09" db="EMBL/GenBank/DDBJ databases">
        <title>Trachymyrmex zeteki WGS genome.</title>
        <authorList>
            <person name="Nygaard S."/>
            <person name="Hu H."/>
            <person name="Boomsma J."/>
            <person name="Zhang G."/>
        </authorList>
    </citation>
    <scope>NUCLEOTIDE SEQUENCE [LARGE SCALE GENOMIC DNA]</scope>
    <source>
        <strain evidence="16">Tzet28-1</strain>
        <tissue evidence="16">Whole body</tissue>
    </source>
</reference>
<dbReference type="InterPro" id="IPR011011">
    <property type="entry name" value="Znf_FYVE_PHD"/>
</dbReference>
<dbReference type="InterPro" id="IPR052131">
    <property type="entry name" value="ATRX_domain-containing"/>
</dbReference>
<keyword evidence="8" id="KW-0862">Zinc</keyword>
<dbReference type="Proteomes" id="UP000075809">
    <property type="component" value="Unassembled WGS sequence"/>
</dbReference>
<feature type="domain" description="PHD-type" evidence="15">
    <location>
        <begin position="53"/>
        <end position="191"/>
    </location>
</feature>
<keyword evidence="11" id="KW-0234">DNA repair</keyword>
<feature type="region of interest" description="Disordered" evidence="14">
    <location>
        <begin position="788"/>
        <end position="808"/>
    </location>
</feature>
<feature type="compositionally biased region" description="Low complexity" evidence="14">
    <location>
        <begin position="367"/>
        <end position="394"/>
    </location>
</feature>
<evidence type="ECO:0000256" key="2">
    <source>
        <dbReference type="ARBA" id="ARBA00007025"/>
    </source>
</evidence>
<dbReference type="OrthoDB" id="6286493at2759"/>
<dbReference type="Gene3D" id="3.30.40.10">
    <property type="entry name" value="Zinc/RING finger domain, C3HC4 (zinc finger)"/>
    <property type="match status" value="1"/>
</dbReference>
<dbReference type="InterPro" id="IPR013083">
    <property type="entry name" value="Znf_RING/FYVE/PHD"/>
</dbReference>
<dbReference type="InterPro" id="IPR041430">
    <property type="entry name" value="ADD_ATRX"/>
</dbReference>
<dbReference type="GO" id="GO:0010468">
    <property type="term" value="P:regulation of gene expression"/>
    <property type="evidence" value="ECO:0007669"/>
    <property type="project" value="UniProtKB-ARBA"/>
</dbReference>
<dbReference type="PANTHER" id="PTHR46357">
    <property type="entry name" value="TRANSCRIPTIONAL REGULATOR ATRX"/>
    <property type="match status" value="1"/>
</dbReference>
<feature type="region of interest" description="Disordered" evidence="14">
    <location>
        <begin position="204"/>
        <end position="232"/>
    </location>
</feature>
<feature type="region of interest" description="Disordered" evidence="14">
    <location>
        <begin position="13"/>
        <end position="33"/>
    </location>
</feature>
<dbReference type="GO" id="GO:0005721">
    <property type="term" value="C:pericentric heterochromatin"/>
    <property type="evidence" value="ECO:0007669"/>
    <property type="project" value="TreeGrafter"/>
</dbReference>
<evidence type="ECO:0000256" key="3">
    <source>
        <dbReference type="ARBA" id="ARBA00022723"/>
    </source>
</evidence>
<name>A0A151X447_9HYME</name>
<evidence type="ECO:0000256" key="1">
    <source>
        <dbReference type="ARBA" id="ARBA00004123"/>
    </source>
</evidence>
<dbReference type="GO" id="GO:0003678">
    <property type="term" value="F:DNA helicase activity"/>
    <property type="evidence" value="ECO:0007669"/>
    <property type="project" value="UniProtKB-EC"/>
</dbReference>
<comment type="similarity">
    <text evidence="2">Belongs to the SNF2/RAD54 helicase family.</text>
</comment>
<sequence length="969" mass="109943">MDISSMLEVQVKEETDVKENVTPENDQASSATSVALAPFSQEESNYHKLIFGNDIASVRFRRIHCTACDIHIGSAPAQAHNMFEHPVLRTLLCSNCRDFYGDGCFEQGDDATDMFCRWCANGGNLYCCSYCSNTFCYKCIRRNFSSLVRKKIEADEKWKCFVCHPSDLYNARAVCWALLQHVQTVRRILAQDKKMSTQEIEEKMNLDESTCCPRRSKRKRRRLESNSEEEDETYLPKVNGIPGHIKRKQLRRFSPMMQNGIVTKGAQFANRMPIPIRPRPTSFLTGQSFNAESSKSVIGQKNSTVTPSESIVLSSPSVINSNTSLPSRFDPNALQQQSSSLYHTSFMNASGSTAYIQTPIPMNRIIIPPQPQPQLTYQPQQASSYQSSQSLQSSPNTMVSIPNPVDNNSRPLFILPKPKDLGITLTPNIIDLDSDSDDEPRVVEQQTNLTIDTDRDNTDTDKIVPVALTWEKSDDDGVRQEQPLRMTCATVKKDVSFSEMMLPHSRELDKLLKDAKEKMYNFFDLNNAVENIEIQSQQKIMHFYCNMRETVFQLVHINDRIARQYIEWRRSQKTEMETETLASVNENSLESSRENVDIPLDMTCVNDSDTESDYESQECRIMKPSDLVKDNNIIKDLLFYKKNVVHRGIGDDSVHLSVDKAIQVYDIVSRDYEKCIGYSMLTKTAYDPKTDDSVLDSPLTSDKNFGKYEEQFIYYLQHIEDNGIETEDSKSLIDSDETPLHELQTDLPFASHLFQDIDLPESTESVESTDQLKNCRQGTNTDISIVSTDQLKNSQPEENIDSSAVSSSQLKNCQQEKNIDLSVVFTDQLKNCQQEENNDLSVVPAKQLENCQQEKNIDLPIVSVEQSKNCQQEKHLSDNVDSVTEDDKSETLDKNDEEIVSNSNIKIQEVSMELNDKFQPTELPTIHIDAMDDDVIVSDNEANSNKNDVINIGVAASTESEEDCTIIDD</sequence>
<keyword evidence="5" id="KW-0227">DNA damage</keyword>
<dbReference type="GO" id="GO:0008270">
    <property type="term" value="F:zinc ion binding"/>
    <property type="evidence" value="ECO:0007669"/>
    <property type="project" value="UniProtKB-KW"/>
</dbReference>
<dbReference type="GO" id="GO:0016787">
    <property type="term" value="F:hydrolase activity"/>
    <property type="evidence" value="ECO:0007669"/>
    <property type="project" value="UniProtKB-KW"/>
</dbReference>
<evidence type="ECO:0000259" key="15">
    <source>
        <dbReference type="PROSITE" id="PS51533"/>
    </source>
</evidence>
<comment type="catalytic activity">
    <reaction evidence="13">
        <text>ATP + H2O = ADP + phosphate + H(+)</text>
        <dbReference type="Rhea" id="RHEA:13065"/>
        <dbReference type="ChEBI" id="CHEBI:15377"/>
        <dbReference type="ChEBI" id="CHEBI:15378"/>
        <dbReference type="ChEBI" id="CHEBI:30616"/>
        <dbReference type="ChEBI" id="CHEBI:43474"/>
        <dbReference type="ChEBI" id="CHEBI:456216"/>
        <dbReference type="EC" id="3.6.4.12"/>
    </reaction>
</comment>
<dbReference type="AlphaFoldDB" id="A0A151X447"/>
<evidence type="ECO:0000313" key="16">
    <source>
        <dbReference type="EMBL" id="KYQ54988.1"/>
    </source>
</evidence>
<dbReference type="GO" id="GO:0006281">
    <property type="term" value="P:DNA repair"/>
    <property type="evidence" value="ECO:0007669"/>
    <property type="project" value="UniProtKB-KW"/>
</dbReference>
<dbReference type="KEGG" id="mzt:108723190"/>
<evidence type="ECO:0000313" key="17">
    <source>
        <dbReference type="Proteomes" id="UP000075809"/>
    </source>
</evidence>